<sequence length="117" mass="12260">MSSLSTKIPSYLLATVILLGGFSRFTHGVYTPQYYAFQEYHARDDGSTTAQIVPVIDTLIGLSLLLGTHALRLGAAVSSLLFVSIGLAMQMQAGKSYGADIALVALAAVAVVSLVGR</sequence>
<keyword evidence="1" id="KW-0812">Transmembrane</keyword>
<feature type="transmembrane region" description="Helical" evidence="1">
    <location>
        <begin position="97"/>
        <end position="116"/>
    </location>
</feature>
<keyword evidence="3" id="KW-1185">Reference proteome</keyword>
<dbReference type="EMBL" id="MU404354">
    <property type="protein sequence ID" value="KAI1612836.1"/>
    <property type="molecule type" value="Genomic_DNA"/>
</dbReference>
<evidence type="ECO:0000313" key="2">
    <source>
        <dbReference type="EMBL" id="KAI1612836.1"/>
    </source>
</evidence>
<feature type="transmembrane region" description="Helical" evidence="1">
    <location>
        <begin position="48"/>
        <end position="66"/>
    </location>
</feature>
<feature type="transmembrane region" description="Helical" evidence="1">
    <location>
        <begin position="73"/>
        <end position="91"/>
    </location>
</feature>
<keyword evidence="1" id="KW-0472">Membrane</keyword>
<accession>A0AAN6DUJ1</accession>
<reference evidence="2" key="1">
    <citation type="journal article" date="2022" name="bioRxiv">
        <title>Deciphering the potential niche of two novel black yeast fungi from a biological soil crust based on their genomes, phenotypes, and melanin regulation.</title>
        <authorList>
            <consortium name="DOE Joint Genome Institute"/>
            <person name="Carr E.C."/>
            <person name="Barton Q."/>
            <person name="Grambo S."/>
            <person name="Sullivan M."/>
            <person name="Renfro C.M."/>
            <person name="Kuo A."/>
            <person name="Pangilinan J."/>
            <person name="Lipzen A."/>
            <person name="Keymanesh K."/>
            <person name="Savage E."/>
            <person name="Barry K."/>
            <person name="Grigoriev I.V."/>
            <person name="Riekhof W.R."/>
            <person name="Harris S.S."/>
        </authorList>
    </citation>
    <scope>NUCLEOTIDE SEQUENCE</scope>
    <source>
        <strain evidence="2">JF 03-4F</strain>
    </source>
</reference>
<evidence type="ECO:0000313" key="3">
    <source>
        <dbReference type="Proteomes" id="UP001203852"/>
    </source>
</evidence>
<organism evidence="2 3">
    <name type="scientific">Exophiala viscosa</name>
    <dbReference type="NCBI Taxonomy" id="2486360"/>
    <lineage>
        <taxon>Eukaryota</taxon>
        <taxon>Fungi</taxon>
        <taxon>Dikarya</taxon>
        <taxon>Ascomycota</taxon>
        <taxon>Pezizomycotina</taxon>
        <taxon>Eurotiomycetes</taxon>
        <taxon>Chaetothyriomycetidae</taxon>
        <taxon>Chaetothyriales</taxon>
        <taxon>Herpotrichiellaceae</taxon>
        <taxon>Exophiala</taxon>
    </lineage>
</organism>
<proteinExistence type="predicted"/>
<protein>
    <submittedName>
        <fullName evidence="2">Uncharacterized protein</fullName>
    </submittedName>
</protein>
<keyword evidence="1" id="KW-1133">Transmembrane helix</keyword>
<comment type="caution">
    <text evidence="2">The sequence shown here is derived from an EMBL/GenBank/DDBJ whole genome shotgun (WGS) entry which is preliminary data.</text>
</comment>
<dbReference type="AlphaFoldDB" id="A0AAN6DUJ1"/>
<gene>
    <name evidence="2" type="ORF">EDD36DRAFT_246562</name>
</gene>
<dbReference type="Proteomes" id="UP001203852">
    <property type="component" value="Unassembled WGS sequence"/>
</dbReference>
<evidence type="ECO:0000256" key="1">
    <source>
        <dbReference type="SAM" id="Phobius"/>
    </source>
</evidence>
<name>A0AAN6DUJ1_9EURO</name>